<evidence type="ECO:0008006" key="3">
    <source>
        <dbReference type="Google" id="ProtNLM"/>
    </source>
</evidence>
<gene>
    <name evidence="1" type="ORF">AKJ09_09795</name>
</gene>
<dbReference type="STRING" id="1391654.AKJ09_09795"/>
<dbReference type="KEGG" id="llu:AKJ09_09795"/>
<accession>A0A0K1QBT1</accession>
<dbReference type="Proteomes" id="UP000064967">
    <property type="component" value="Chromosome"/>
</dbReference>
<proteinExistence type="predicted"/>
<dbReference type="EMBL" id="CP012333">
    <property type="protein sequence ID" value="AKV03132.1"/>
    <property type="molecule type" value="Genomic_DNA"/>
</dbReference>
<reference evidence="1 2" key="1">
    <citation type="submission" date="2015-08" db="EMBL/GenBank/DDBJ databases">
        <authorList>
            <person name="Babu N.S."/>
            <person name="Beckwith C.J."/>
            <person name="Beseler K.G."/>
            <person name="Brison A."/>
            <person name="Carone J.V."/>
            <person name="Caskin T.P."/>
            <person name="Diamond M."/>
            <person name="Durham M.E."/>
            <person name="Foxe J.M."/>
            <person name="Go M."/>
            <person name="Henderson B.A."/>
            <person name="Jones I.B."/>
            <person name="McGettigan J.A."/>
            <person name="Micheletti S.J."/>
            <person name="Nasrallah M.E."/>
            <person name="Ortiz D."/>
            <person name="Piller C.R."/>
            <person name="Privatt S.R."/>
            <person name="Schneider S.L."/>
            <person name="Sharp S."/>
            <person name="Smith T.C."/>
            <person name="Stanton J.D."/>
            <person name="Ullery H.E."/>
            <person name="Wilson R.J."/>
            <person name="Serrano M.G."/>
            <person name="Buck G."/>
            <person name="Lee V."/>
            <person name="Wang Y."/>
            <person name="Carvalho R."/>
            <person name="Voegtly L."/>
            <person name="Shi R."/>
            <person name="Duckworth R."/>
            <person name="Johnson A."/>
            <person name="Loviza R."/>
            <person name="Walstead R."/>
            <person name="Shah Z."/>
            <person name="Kiflezghi M."/>
            <person name="Wade K."/>
            <person name="Ball S.L."/>
            <person name="Bradley K.W."/>
            <person name="Asai D.J."/>
            <person name="Bowman C.A."/>
            <person name="Russell D.A."/>
            <person name="Pope W.H."/>
            <person name="Jacobs-Sera D."/>
            <person name="Hendrix R.W."/>
            <person name="Hatfull G.F."/>
        </authorList>
    </citation>
    <scope>NUCLEOTIDE SEQUENCE [LARGE SCALE GENOMIC DNA]</scope>
    <source>
        <strain evidence="1 2">DSM 27648</strain>
    </source>
</reference>
<evidence type="ECO:0000313" key="2">
    <source>
        <dbReference type="Proteomes" id="UP000064967"/>
    </source>
</evidence>
<dbReference type="OrthoDB" id="182205at2"/>
<keyword evidence="2" id="KW-1185">Reference proteome</keyword>
<protein>
    <recommendedName>
        <fullName evidence="3">DUF1152 domain-containing protein</fullName>
    </recommendedName>
</protein>
<sequence>MLQNPLFQRLETAKRVLVAGAGGGFDIMSGLPIAFALRAMGKTVHLANLTFTDLGATEATALGDGVHEVRANTRPTLYRGAIERTESAFEVSAAIEAFRHGITTRARRLIPA</sequence>
<name>A0A0K1QBT1_9BACT</name>
<dbReference type="RefSeq" id="WP_146653946.1">
    <property type="nucleotide sequence ID" value="NZ_CP012333.1"/>
</dbReference>
<organism evidence="1 2">
    <name type="scientific">Labilithrix luteola</name>
    <dbReference type="NCBI Taxonomy" id="1391654"/>
    <lineage>
        <taxon>Bacteria</taxon>
        <taxon>Pseudomonadati</taxon>
        <taxon>Myxococcota</taxon>
        <taxon>Polyangia</taxon>
        <taxon>Polyangiales</taxon>
        <taxon>Labilitrichaceae</taxon>
        <taxon>Labilithrix</taxon>
    </lineage>
</organism>
<dbReference type="AlphaFoldDB" id="A0A0K1QBT1"/>
<evidence type="ECO:0000313" key="1">
    <source>
        <dbReference type="EMBL" id="AKV03132.1"/>
    </source>
</evidence>